<feature type="region of interest" description="Disordered" evidence="1">
    <location>
        <begin position="274"/>
        <end position="312"/>
    </location>
</feature>
<dbReference type="RefSeq" id="WP_171539686.1">
    <property type="nucleotide sequence ID" value="NZ_JABERL010000005.1"/>
</dbReference>
<evidence type="ECO:0000256" key="1">
    <source>
        <dbReference type="SAM" id="MobiDB-lite"/>
    </source>
</evidence>
<comment type="caution">
    <text evidence="2">The sequence shown here is derived from an EMBL/GenBank/DDBJ whole genome shotgun (WGS) entry which is preliminary data.</text>
</comment>
<dbReference type="Gene3D" id="3.90.1530.10">
    <property type="entry name" value="Conserved hypothetical protein from pyrococcus furiosus pfu- 392566-001, ParB domain"/>
    <property type="match status" value="1"/>
</dbReference>
<dbReference type="AlphaFoldDB" id="A0A7Y2RCX3"/>
<dbReference type="EMBL" id="JABERL010000005">
    <property type="protein sequence ID" value="NNH76483.1"/>
    <property type="molecule type" value="Genomic_DNA"/>
</dbReference>
<evidence type="ECO:0000313" key="2">
    <source>
        <dbReference type="EMBL" id="NNH76483.1"/>
    </source>
</evidence>
<organism evidence="2 3">
    <name type="scientific">Acinetobacter terrae</name>
    <dbReference type="NCBI Taxonomy" id="2731247"/>
    <lineage>
        <taxon>Bacteria</taxon>
        <taxon>Pseudomonadati</taxon>
        <taxon>Pseudomonadota</taxon>
        <taxon>Gammaproteobacteria</taxon>
        <taxon>Moraxellales</taxon>
        <taxon>Moraxellaceae</taxon>
        <taxon>Acinetobacter</taxon>
        <taxon>Acinetobacter Taxon 24</taxon>
    </lineage>
</organism>
<dbReference type="Proteomes" id="UP000569202">
    <property type="component" value="Unassembled WGS sequence"/>
</dbReference>
<dbReference type="SUPFAM" id="SSF110849">
    <property type="entry name" value="ParB/Sulfiredoxin"/>
    <property type="match status" value="1"/>
</dbReference>
<accession>A0A7Y2RCX3</accession>
<proteinExistence type="predicted"/>
<feature type="compositionally biased region" description="Polar residues" evidence="1">
    <location>
        <begin position="300"/>
        <end position="312"/>
    </location>
</feature>
<sequence length="435" mass="48514">MKRVKVTDLLKQTGGTAAPTSILTESTFDKVQSTEMIPLSQIYTKKRQVRFKINEAVVQSILETMPVQNPPSVRTRNPEIDHDVPEDFKYVVTAGHHRLEAMNRHGVKEADFILLPRHEVDTPQKIIYQQLTENLVKHDMHILEQAFSFMECLGYDLETKQKIESPTNGGLYQKDIAKAFNISASKGTVYRKIFMNLDQEDIDTIIEKNITIEASINYIACLKEIGINKWFELLEPYARDKDGQFNPKKLSGDLVKSVYESLLAGQKAEAEKKRALEEAAKQPTVAVEPGEHTQPVAQVEQPTTETKSVENTQPVATTPQAVETKQAVAQVEQPTTETKAVEAKQADVSPTPLTENPVVPKKKQKKEIRKSVLFTTSQGKDTVVDVRSLVVVFQELLSGQSVEELIESLGPNFADQITEADGQEIFEAANSLSGA</sequence>
<gene>
    <name evidence="2" type="ORF">HLH17_02035</name>
</gene>
<protein>
    <submittedName>
        <fullName evidence="2">ParB N-terminal domain-containing protein</fullName>
    </submittedName>
</protein>
<evidence type="ECO:0000313" key="3">
    <source>
        <dbReference type="Proteomes" id="UP000569202"/>
    </source>
</evidence>
<dbReference type="InterPro" id="IPR036086">
    <property type="entry name" value="ParB/Sulfiredoxin_sf"/>
</dbReference>
<name>A0A7Y2RCX3_9GAMM</name>
<reference evidence="2 3" key="1">
    <citation type="submission" date="2020-04" db="EMBL/GenBank/DDBJ databases">
        <title>Acinetobacter Taxon 24.</title>
        <authorList>
            <person name="Nemec A."/>
            <person name="Radolfova-Krizova L."/>
            <person name="Higgins P.G."/>
            <person name="Spanelova P."/>
        </authorList>
    </citation>
    <scope>NUCLEOTIDE SEQUENCE [LARGE SCALE GENOMIC DNA]</scope>
    <source>
        <strain evidence="2 3">ANC 5380</strain>
    </source>
</reference>